<dbReference type="HOGENOM" id="CLU_2171534_0_0_1"/>
<feature type="signal peptide" evidence="1">
    <location>
        <begin position="1"/>
        <end position="22"/>
    </location>
</feature>
<evidence type="ECO:0000313" key="2">
    <source>
        <dbReference type="EMBL" id="CBX91549.1"/>
    </source>
</evidence>
<feature type="chain" id="PRO_5003191901" evidence="1">
    <location>
        <begin position="23"/>
        <end position="110"/>
    </location>
</feature>
<organism evidence="3">
    <name type="scientific">Leptosphaeria maculans (strain JN3 / isolate v23.1.3 / race Av1-4-5-6-7-8)</name>
    <name type="common">Blackleg fungus</name>
    <name type="synonym">Phoma lingam</name>
    <dbReference type="NCBI Taxonomy" id="985895"/>
    <lineage>
        <taxon>Eukaryota</taxon>
        <taxon>Fungi</taxon>
        <taxon>Dikarya</taxon>
        <taxon>Ascomycota</taxon>
        <taxon>Pezizomycotina</taxon>
        <taxon>Dothideomycetes</taxon>
        <taxon>Pleosporomycetidae</taxon>
        <taxon>Pleosporales</taxon>
        <taxon>Pleosporineae</taxon>
        <taxon>Leptosphaeriaceae</taxon>
        <taxon>Plenodomus</taxon>
        <taxon>Plenodomus lingam/Leptosphaeria maculans species complex</taxon>
    </lineage>
</organism>
<name>E4ZJB8_LEPMJ</name>
<evidence type="ECO:0000313" key="3">
    <source>
        <dbReference type="Proteomes" id="UP000002668"/>
    </source>
</evidence>
<keyword evidence="1" id="KW-0732">Signal</keyword>
<keyword evidence="3" id="KW-1185">Reference proteome</keyword>
<proteinExistence type="predicted"/>
<dbReference type="AlphaFoldDB" id="E4ZJB8"/>
<evidence type="ECO:0000256" key="1">
    <source>
        <dbReference type="SAM" id="SignalP"/>
    </source>
</evidence>
<gene>
    <name evidence="2" type="ORF">LEMA_P070570.1</name>
</gene>
<dbReference type="Proteomes" id="UP000002668">
    <property type="component" value="Genome"/>
</dbReference>
<dbReference type="InParanoid" id="E4ZJB8"/>
<accession>E4ZJB8</accession>
<dbReference type="VEuPathDB" id="FungiDB:LEMA_P070570.1"/>
<protein>
    <submittedName>
        <fullName evidence="2">Predicted protein</fullName>
    </submittedName>
</protein>
<sequence length="110" mass="12907">MTHPMCGPRFAVLRYITTYALATWTTEYRPEETLVHTRHLFPACLAAQSHRSRYSKCTSKVQAIATYEWKHRRYKKARVSNAYKHPEDRQERLHKDVVPCCNADAPRTSL</sequence>
<dbReference type="EMBL" id="FP929072">
    <property type="protein sequence ID" value="CBX91549.1"/>
    <property type="molecule type" value="Genomic_DNA"/>
</dbReference>
<reference evidence="3" key="1">
    <citation type="journal article" date="2011" name="Nat. Commun.">
        <title>Effector diversification within compartments of the Leptosphaeria maculans genome affected by Repeat-Induced Point mutations.</title>
        <authorList>
            <person name="Rouxel T."/>
            <person name="Grandaubert J."/>
            <person name="Hane J.K."/>
            <person name="Hoede C."/>
            <person name="van de Wouw A.P."/>
            <person name="Couloux A."/>
            <person name="Dominguez V."/>
            <person name="Anthouard V."/>
            <person name="Bally P."/>
            <person name="Bourras S."/>
            <person name="Cozijnsen A.J."/>
            <person name="Ciuffetti L.M."/>
            <person name="Degrave A."/>
            <person name="Dilmaghani A."/>
            <person name="Duret L."/>
            <person name="Fudal I."/>
            <person name="Goodwin S.B."/>
            <person name="Gout L."/>
            <person name="Glaser N."/>
            <person name="Linglin J."/>
            <person name="Kema G.H.J."/>
            <person name="Lapalu N."/>
            <person name="Lawrence C.B."/>
            <person name="May K."/>
            <person name="Meyer M."/>
            <person name="Ollivier B."/>
            <person name="Poulain J."/>
            <person name="Schoch C.L."/>
            <person name="Simon A."/>
            <person name="Spatafora J.W."/>
            <person name="Stachowiak A."/>
            <person name="Turgeon B.G."/>
            <person name="Tyler B.M."/>
            <person name="Vincent D."/>
            <person name="Weissenbach J."/>
            <person name="Amselem J."/>
            <person name="Quesneville H."/>
            <person name="Oliver R.P."/>
            <person name="Wincker P."/>
            <person name="Balesdent M.-H."/>
            <person name="Howlett B.J."/>
        </authorList>
    </citation>
    <scope>NUCLEOTIDE SEQUENCE [LARGE SCALE GENOMIC DNA]</scope>
    <source>
        <strain evidence="3">JN3 / isolate v23.1.3 / race Av1-4-5-6-7-8</strain>
    </source>
</reference>